<dbReference type="InterPro" id="IPR005631">
    <property type="entry name" value="SDH"/>
</dbReference>
<dbReference type="Gene3D" id="1.10.150.250">
    <property type="entry name" value="Flavinator of succinate dehydrogenase"/>
    <property type="match status" value="1"/>
</dbReference>
<name>A0ABU3N306_9SPHN</name>
<organism evidence="4">
    <name type="scientific">Sphingomonas psychrotolerans</name>
    <dbReference type="NCBI Taxonomy" id="1327635"/>
    <lineage>
        <taxon>Bacteria</taxon>
        <taxon>Pseudomonadati</taxon>
        <taxon>Pseudomonadota</taxon>
        <taxon>Alphaproteobacteria</taxon>
        <taxon>Sphingomonadales</taxon>
        <taxon>Sphingomonadaceae</taxon>
        <taxon>Sphingomonas</taxon>
    </lineage>
</organism>
<comment type="similarity">
    <text evidence="1">Belongs to the SdhE FAD assembly factor family.</text>
</comment>
<keyword evidence="3" id="KW-0143">Chaperone</keyword>
<comment type="caution">
    <text evidence="4">The sequence shown here is derived from an EMBL/GenBank/DDBJ whole genome shotgun (WGS) entry which is preliminary data.</text>
</comment>
<evidence type="ECO:0000256" key="2">
    <source>
        <dbReference type="ARBA" id="ARBA00019418"/>
    </source>
</evidence>
<evidence type="ECO:0000313" key="4">
    <source>
        <dbReference type="EMBL" id="MDT8757610.1"/>
    </source>
</evidence>
<reference evidence="4" key="1">
    <citation type="submission" date="2022-04" db="EMBL/GenBank/DDBJ databases">
        <title>Tomato heritable bacteria conferring resistance against bacterial wilt.</title>
        <authorList>
            <person name="Yin J."/>
        </authorList>
    </citation>
    <scope>NUCLEOTIDE SEQUENCE</scope>
    <source>
        <strain evidence="4">Cra20</strain>
    </source>
</reference>
<gene>
    <name evidence="4" type="ORF">MZO42_02770</name>
</gene>
<dbReference type="SUPFAM" id="SSF109910">
    <property type="entry name" value="YgfY-like"/>
    <property type="match status" value="1"/>
</dbReference>
<evidence type="ECO:0000256" key="3">
    <source>
        <dbReference type="ARBA" id="ARBA00023186"/>
    </source>
</evidence>
<dbReference type="PANTHER" id="PTHR12469:SF2">
    <property type="entry name" value="SUCCINATE DEHYDROGENASE ASSEMBLY FACTOR 2, MITOCHONDRIAL"/>
    <property type="match status" value="1"/>
</dbReference>
<protein>
    <recommendedName>
        <fullName evidence="2">FAD assembly factor SdhE</fullName>
    </recommendedName>
</protein>
<dbReference type="PANTHER" id="PTHR12469">
    <property type="entry name" value="PROTEIN EMI5 HOMOLOG, MITOCHONDRIAL"/>
    <property type="match status" value="1"/>
</dbReference>
<evidence type="ECO:0000256" key="1">
    <source>
        <dbReference type="ARBA" id="ARBA00008571"/>
    </source>
</evidence>
<sequence length="88" mass="10213">MDREHRLKRLRFRAWHRGVKEADLLIGGFFDAHAERWDEAEIALFETLLEEQDVDIMAWAMGTAAVPERYHGTIMTALKALNYVPISN</sequence>
<accession>A0ABU3N306</accession>
<dbReference type="InterPro" id="IPR036714">
    <property type="entry name" value="SDH_sf"/>
</dbReference>
<proteinExistence type="inferred from homology"/>
<dbReference type="Pfam" id="PF03937">
    <property type="entry name" value="Sdh5"/>
    <property type="match status" value="1"/>
</dbReference>
<dbReference type="EMBL" id="JALMLT010000001">
    <property type="protein sequence ID" value="MDT8757610.1"/>
    <property type="molecule type" value="Genomic_DNA"/>
</dbReference>